<dbReference type="Pfam" id="PF16061">
    <property type="entry name" value="DUF4803"/>
    <property type="match status" value="1"/>
</dbReference>
<dbReference type="PANTHER" id="PTHR47890:SF1">
    <property type="entry name" value="LD24308P"/>
    <property type="match status" value="1"/>
</dbReference>
<feature type="region of interest" description="Disordered" evidence="1">
    <location>
        <begin position="538"/>
        <end position="577"/>
    </location>
</feature>
<protein>
    <submittedName>
        <fullName evidence="3">Uncharacterized protein</fullName>
    </submittedName>
</protein>
<evidence type="ECO:0000313" key="3">
    <source>
        <dbReference type="EMBL" id="CAG9812536.1"/>
    </source>
</evidence>
<dbReference type="AlphaFoldDB" id="A0A9N9SAG2"/>
<keyword evidence="4" id="KW-1185">Reference proteome</keyword>
<evidence type="ECO:0000256" key="2">
    <source>
        <dbReference type="SAM" id="SignalP"/>
    </source>
</evidence>
<accession>A0A9N9SAG2</accession>
<dbReference type="InterPro" id="IPR032062">
    <property type="entry name" value="DUF4803"/>
</dbReference>
<proteinExistence type="predicted"/>
<evidence type="ECO:0000313" key="4">
    <source>
        <dbReference type="Proteomes" id="UP001153737"/>
    </source>
</evidence>
<dbReference type="Proteomes" id="UP001153737">
    <property type="component" value="Chromosome 1"/>
</dbReference>
<sequence length="657" mass="75938">MCRYNFWPTMFEKNNLLFIIYPLLLCCQTVQKGDAIFVGVGNILEIIEIGKSVVEVMEHARNNEEKTEMKLFEYLGIINSKLDKLNQQIDAVGTNTISMVQKIVELQLRLNELSDYVNRMNNYYRDYDNYVKNRLAFEVYTVEDFSTKAISSESGSVRTLLERIHALVWTGNDIDSGLMIKLSGALKEVGGDMFCHAKQSPQQVLYNLYNTIAITELKGHIMIQFSYMFHRQYKKGNFTGEEQVMIDRYEERTNKAIEVMRKVMTNASRQLWNCDPKKHVKGETYEEITQLLQGFVQNEVDLNSEGTCRGNCAEYTFTKSYDCFDNLYCRQQRRCNGKIINCQYIDADMSICPANPLSGRRYEYIEYDNGRVFGRKQRCRRGSTKADSWTRWLFWQCSYCFCLCDEQGSHSDRYVNMRPSIADTDNNMIVTGLRFVKKNRIIHLQIQEGKLMERGRVDISTVHWVPVEGYKITDRKIYNHQDYHTFTWENRALDLDDLEAGPGYILTGIRFKEIGSHLNLEIYVTEFDFDTGKLVNPRSTSVWKDNPNTDSSNSNPRTKVHLNQPDIPIRSPSPSVPDSWSDQYIEFTNTDLNRDAGQTTVPFLDAQKLESLQAVPLSGAGLFHKGGPFSGGFITPKLITYDFSKHLKAVDSRIRKC</sequence>
<evidence type="ECO:0000256" key="1">
    <source>
        <dbReference type="SAM" id="MobiDB-lite"/>
    </source>
</evidence>
<feature type="chain" id="PRO_5040472879" evidence="2">
    <location>
        <begin position="36"/>
        <end position="657"/>
    </location>
</feature>
<reference evidence="3" key="1">
    <citation type="submission" date="2022-01" db="EMBL/GenBank/DDBJ databases">
        <authorList>
            <person name="King R."/>
        </authorList>
    </citation>
    <scope>NUCLEOTIDE SEQUENCE</scope>
</reference>
<dbReference type="EMBL" id="OU896707">
    <property type="protein sequence ID" value="CAG9812536.1"/>
    <property type="molecule type" value="Genomic_DNA"/>
</dbReference>
<gene>
    <name evidence="3" type="ORF">PHAECO_LOCUS396</name>
</gene>
<name>A0A9N9SAG2_PHACE</name>
<organism evidence="3 4">
    <name type="scientific">Phaedon cochleariae</name>
    <name type="common">Mustard beetle</name>
    <dbReference type="NCBI Taxonomy" id="80249"/>
    <lineage>
        <taxon>Eukaryota</taxon>
        <taxon>Metazoa</taxon>
        <taxon>Ecdysozoa</taxon>
        <taxon>Arthropoda</taxon>
        <taxon>Hexapoda</taxon>
        <taxon>Insecta</taxon>
        <taxon>Pterygota</taxon>
        <taxon>Neoptera</taxon>
        <taxon>Endopterygota</taxon>
        <taxon>Coleoptera</taxon>
        <taxon>Polyphaga</taxon>
        <taxon>Cucujiformia</taxon>
        <taxon>Chrysomeloidea</taxon>
        <taxon>Chrysomelidae</taxon>
        <taxon>Chrysomelinae</taxon>
        <taxon>Chrysomelini</taxon>
        <taxon>Phaedon</taxon>
    </lineage>
</organism>
<dbReference type="OrthoDB" id="6366357at2759"/>
<reference evidence="3" key="2">
    <citation type="submission" date="2022-10" db="EMBL/GenBank/DDBJ databases">
        <authorList>
            <consortium name="ENA_rothamsted_submissions"/>
            <consortium name="culmorum"/>
            <person name="King R."/>
        </authorList>
    </citation>
    <scope>NUCLEOTIDE SEQUENCE</scope>
</reference>
<dbReference type="PANTHER" id="PTHR47890">
    <property type="entry name" value="LD24308P"/>
    <property type="match status" value="1"/>
</dbReference>
<feature type="signal peptide" evidence="2">
    <location>
        <begin position="1"/>
        <end position="35"/>
    </location>
</feature>
<feature type="compositionally biased region" description="Low complexity" evidence="1">
    <location>
        <begin position="545"/>
        <end position="556"/>
    </location>
</feature>
<keyword evidence="2" id="KW-0732">Signal</keyword>